<dbReference type="Pfam" id="PF05800">
    <property type="entry name" value="GvpO"/>
    <property type="match status" value="1"/>
</dbReference>
<dbReference type="InterPro" id="IPR008634">
    <property type="entry name" value="Gas-vesicle_GvpO"/>
</dbReference>
<gene>
    <name evidence="1" type="ORF">LK09_14345</name>
</gene>
<dbReference type="EMBL" id="JTDK01000014">
    <property type="protein sequence ID" value="KHK96645.1"/>
    <property type="molecule type" value="Genomic_DNA"/>
</dbReference>
<comment type="caution">
    <text evidence="1">The sequence shown here is derived from an EMBL/GenBank/DDBJ whole genome shotgun (WGS) entry which is preliminary data.</text>
</comment>
<evidence type="ECO:0000313" key="2">
    <source>
        <dbReference type="Proteomes" id="UP000031030"/>
    </source>
</evidence>
<accession>A0A0B1ZZI6</accession>
<evidence type="ECO:0008006" key="3">
    <source>
        <dbReference type="Google" id="ProtNLM"/>
    </source>
</evidence>
<dbReference type="PIRSF" id="PIRSF028743">
    <property type="entry name" value="GvpO_protein"/>
    <property type="match status" value="1"/>
</dbReference>
<dbReference type="AlphaFoldDB" id="A0A0B1ZZI6"/>
<reference evidence="1 2" key="1">
    <citation type="submission" date="2014-11" db="EMBL/GenBank/DDBJ databases">
        <title>Genome sequence of Microbacterium mangrovi MUSC 115(T).</title>
        <authorList>
            <person name="Lee L.-H."/>
        </authorList>
    </citation>
    <scope>NUCLEOTIDE SEQUENCE [LARGE SCALE GENOMIC DNA]</scope>
    <source>
        <strain evidence="1 2">MUSC 115</strain>
    </source>
</reference>
<dbReference type="STRING" id="1348253.LK09_14345"/>
<keyword evidence="2" id="KW-1185">Reference proteome</keyword>
<proteinExistence type="predicted"/>
<organism evidence="1 2">
    <name type="scientific">Microbacterium mangrovi</name>
    <dbReference type="NCBI Taxonomy" id="1348253"/>
    <lineage>
        <taxon>Bacteria</taxon>
        <taxon>Bacillati</taxon>
        <taxon>Actinomycetota</taxon>
        <taxon>Actinomycetes</taxon>
        <taxon>Micrococcales</taxon>
        <taxon>Microbacteriaceae</taxon>
        <taxon>Microbacterium</taxon>
    </lineage>
</organism>
<evidence type="ECO:0000313" key="1">
    <source>
        <dbReference type="EMBL" id="KHK96645.1"/>
    </source>
</evidence>
<dbReference type="Proteomes" id="UP000031030">
    <property type="component" value="Unassembled WGS sequence"/>
</dbReference>
<name>A0A0B1ZZI6_9MICO</name>
<protein>
    <recommendedName>
        <fullName evidence="3">Gas vesicle protein</fullName>
    </recommendedName>
</protein>
<dbReference type="GO" id="GO:0031412">
    <property type="term" value="P:gas vesicle organization"/>
    <property type="evidence" value="ECO:0007669"/>
    <property type="project" value="InterPro"/>
</dbReference>
<sequence>MKPAQAAREAVQQLQELTQHEVEGVVGIEKGDDGGWKVTVEVVETRRIPDTADILAEYEVGVDDEGALTTYTRRSRYTRGRTSRD</sequence>